<organism evidence="6 7">
    <name type="scientific">Candidatus Methylomirabilis tolerans</name>
    <dbReference type="NCBI Taxonomy" id="3123416"/>
    <lineage>
        <taxon>Bacteria</taxon>
        <taxon>Candidatus Methylomirabilota</taxon>
        <taxon>Candidatus Methylomirabilia</taxon>
        <taxon>Candidatus Methylomirabilales</taxon>
        <taxon>Candidatus Methylomirabilaceae</taxon>
        <taxon>Candidatus Methylomirabilis</taxon>
    </lineage>
</organism>
<feature type="non-terminal residue" evidence="6">
    <location>
        <position position="1"/>
    </location>
</feature>
<dbReference type="Pfam" id="PF02954">
    <property type="entry name" value="HTH_8"/>
    <property type="match status" value="1"/>
</dbReference>
<dbReference type="PANTHER" id="PTHR32071">
    <property type="entry name" value="TRANSCRIPTIONAL REGULATORY PROTEIN"/>
    <property type="match status" value="1"/>
</dbReference>
<dbReference type="PROSITE" id="PS50045">
    <property type="entry name" value="SIGMA54_INTERACT_4"/>
    <property type="match status" value="1"/>
</dbReference>
<dbReference type="InterPro" id="IPR009057">
    <property type="entry name" value="Homeodomain-like_sf"/>
</dbReference>
<keyword evidence="3" id="KW-0805">Transcription regulation</keyword>
<proteinExistence type="predicted"/>
<protein>
    <submittedName>
        <fullName evidence="6">Sigma-54-dependent Fis family transcriptional regulator</fullName>
    </submittedName>
</protein>
<dbReference type="Proteomes" id="UP001197609">
    <property type="component" value="Unassembled WGS sequence"/>
</dbReference>
<sequence>KIVSPEAIPSLVDYPWPGNVRELANTIERLLILSSGDVIGLEDLPPNIRFPSGLTGGPSSLQEMERLHLIRMLDHTGGKKMQAARLLGIDLKTLNSKIKRYNIPL</sequence>
<comment type="caution">
    <text evidence="6">The sequence shown here is derived from an EMBL/GenBank/DDBJ whole genome shotgun (WGS) entry which is preliminary data.</text>
</comment>
<dbReference type="InterPro" id="IPR002078">
    <property type="entry name" value="Sigma_54_int"/>
</dbReference>
<dbReference type="Gene3D" id="1.10.10.60">
    <property type="entry name" value="Homeodomain-like"/>
    <property type="match status" value="1"/>
</dbReference>
<feature type="domain" description="Sigma-54 factor interaction" evidence="5">
    <location>
        <begin position="1"/>
        <end position="32"/>
    </location>
</feature>
<keyword evidence="1" id="KW-0547">Nucleotide-binding</keyword>
<evidence type="ECO:0000256" key="3">
    <source>
        <dbReference type="ARBA" id="ARBA00023015"/>
    </source>
</evidence>
<gene>
    <name evidence="6" type="ORF">K8G79_01070</name>
</gene>
<keyword evidence="2" id="KW-0067">ATP-binding</keyword>
<dbReference type="GO" id="GO:0006355">
    <property type="term" value="P:regulation of DNA-templated transcription"/>
    <property type="evidence" value="ECO:0007669"/>
    <property type="project" value="InterPro"/>
</dbReference>
<dbReference type="InterPro" id="IPR002197">
    <property type="entry name" value="HTH_Fis"/>
</dbReference>
<evidence type="ECO:0000256" key="2">
    <source>
        <dbReference type="ARBA" id="ARBA00022840"/>
    </source>
</evidence>
<evidence type="ECO:0000256" key="4">
    <source>
        <dbReference type="ARBA" id="ARBA00023163"/>
    </source>
</evidence>
<dbReference type="GO" id="GO:0005524">
    <property type="term" value="F:ATP binding"/>
    <property type="evidence" value="ECO:0007669"/>
    <property type="project" value="UniProtKB-KW"/>
</dbReference>
<evidence type="ECO:0000313" key="6">
    <source>
        <dbReference type="EMBL" id="MBZ0158736.1"/>
    </source>
</evidence>
<dbReference type="AlphaFoldDB" id="A0AAJ1AHS4"/>
<dbReference type="InterPro" id="IPR025944">
    <property type="entry name" value="Sigma_54_int_dom_CS"/>
</dbReference>
<reference evidence="6 7" key="1">
    <citation type="journal article" date="2021" name="bioRxiv">
        <title>Unraveling nitrogen, sulfur and carbon metabolic pathways and microbial community transcriptional responses to substrate deprivation and toxicity stresses in a bioreactor mimicking anoxic brackish coastal sediment conditions.</title>
        <authorList>
            <person name="Martins P.D."/>
            <person name="Echeveste M.J."/>
            <person name="Arshad A."/>
            <person name="Kurth J."/>
            <person name="Ouboter H."/>
            <person name="Jetten M.S.M."/>
            <person name="Welte C.U."/>
        </authorList>
    </citation>
    <scope>NUCLEOTIDE SEQUENCE [LARGE SCALE GENOMIC DNA]</scope>
    <source>
        <strain evidence="6">MAG_38</strain>
    </source>
</reference>
<accession>A0AAJ1AHS4</accession>
<dbReference type="PRINTS" id="PR01590">
    <property type="entry name" value="HTHFIS"/>
</dbReference>
<dbReference type="GO" id="GO:0043565">
    <property type="term" value="F:sequence-specific DNA binding"/>
    <property type="evidence" value="ECO:0007669"/>
    <property type="project" value="InterPro"/>
</dbReference>
<dbReference type="EMBL" id="JAIOIU010000016">
    <property type="protein sequence ID" value="MBZ0158736.1"/>
    <property type="molecule type" value="Genomic_DNA"/>
</dbReference>
<dbReference type="Pfam" id="PF25601">
    <property type="entry name" value="AAA_lid_14"/>
    <property type="match status" value="1"/>
</dbReference>
<name>A0AAJ1AHS4_9BACT</name>
<dbReference type="SUPFAM" id="SSF46689">
    <property type="entry name" value="Homeodomain-like"/>
    <property type="match status" value="1"/>
</dbReference>
<dbReference type="PROSITE" id="PS00688">
    <property type="entry name" value="SIGMA54_INTERACT_3"/>
    <property type="match status" value="1"/>
</dbReference>
<evidence type="ECO:0000313" key="7">
    <source>
        <dbReference type="Proteomes" id="UP001197609"/>
    </source>
</evidence>
<dbReference type="Gene3D" id="1.10.8.60">
    <property type="match status" value="1"/>
</dbReference>
<dbReference type="InterPro" id="IPR058031">
    <property type="entry name" value="AAA_lid_NorR"/>
</dbReference>
<evidence type="ECO:0000259" key="5">
    <source>
        <dbReference type="PROSITE" id="PS50045"/>
    </source>
</evidence>
<evidence type="ECO:0000256" key="1">
    <source>
        <dbReference type="ARBA" id="ARBA00022741"/>
    </source>
</evidence>
<keyword evidence="4" id="KW-0804">Transcription</keyword>